<dbReference type="PANTHER" id="PTHR46344">
    <property type="entry name" value="OS02G0202900 PROTEIN"/>
    <property type="match status" value="1"/>
</dbReference>
<dbReference type="SUPFAM" id="SSF117281">
    <property type="entry name" value="Kelch motif"/>
    <property type="match status" value="1"/>
</dbReference>
<evidence type="ECO:0000313" key="3">
    <source>
        <dbReference type="EMBL" id="MBK9796478.1"/>
    </source>
</evidence>
<keyword evidence="2" id="KW-0677">Repeat</keyword>
<accession>A0A9D7SGK0</accession>
<evidence type="ECO:0000256" key="2">
    <source>
        <dbReference type="ARBA" id="ARBA00022737"/>
    </source>
</evidence>
<comment type="caution">
    <text evidence="3">The sequence shown here is derived from an EMBL/GenBank/DDBJ whole genome shotgun (WGS) entry which is preliminary data.</text>
</comment>
<keyword evidence="1" id="KW-0880">Kelch repeat</keyword>
<sequence length="487" mass="49965">MTIAVRCEMKVALGAGILACLAVLPQLSCSHGPAPGPFVPVEIPPNVTYRDSSSVYYMGMTIPDLIPTIDPGTTKGILSASSYAVSPGLPAGLVLNPQTGVISGTLSVRTPVPTTAYVVRALLNTGTWASASLVFAVLNEPAVQMTVPRTGHSALLLPSGKVLLAGGVPLWGTRDNLEWFDPTTGTFSLMGSSQEVFPQSATLLSNGRILFCIGSRMTGPNYAARLLDPGTGSFTVTGSMSMGEAPFSATILKDGNVFLVGAKPPTTATGQYTFCCEIYDRTAGLFTPTKTLGIPRRNHTSTLLPDGKVLLAGGAATLAGASEPQATAEVYDPATDRFTAIGNLSMARMDHTATSLADGKILILGGTGSGGSDLVSAEVYDPSTGQFSSVGNMNTRRAGHATSLLPSGVVLVVGGGYTGTATAELFDPLSRTFTQTGSCFDARGRGVAATLMPGGKVLVTGGSGIGPGLNSAEWYDPASGTFRLNGQ</sequence>
<gene>
    <name evidence="3" type="ORF">IPP58_08255</name>
</gene>
<proteinExistence type="predicted"/>
<dbReference type="InterPro" id="IPR037293">
    <property type="entry name" value="Gal_Oxidase_central_sf"/>
</dbReference>
<dbReference type="Gene3D" id="2.120.10.80">
    <property type="entry name" value="Kelch-type beta propeller"/>
    <property type="match status" value="1"/>
</dbReference>
<dbReference type="EMBL" id="JADKIO010000006">
    <property type="protein sequence ID" value="MBK9796478.1"/>
    <property type="molecule type" value="Genomic_DNA"/>
</dbReference>
<evidence type="ECO:0000256" key="1">
    <source>
        <dbReference type="ARBA" id="ARBA00022441"/>
    </source>
</evidence>
<dbReference type="Pfam" id="PF01344">
    <property type="entry name" value="Kelch_1"/>
    <property type="match status" value="1"/>
</dbReference>
<dbReference type="AlphaFoldDB" id="A0A9D7SGK0"/>
<evidence type="ECO:0000313" key="4">
    <source>
        <dbReference type="Proteomes" id="UP000886657"/>
    </source>
</evidence>
<dbReference type="InterPro" id="IPR015915">
    <property type="entry name" value="Kelch-typ_b-propeller"/>
</dbReference>
<reference evidence="3" key="1">
    <citation type="submission" date="2020-10" db="EMBL/GenBank/DDBJ databases">
        <title>Connecting structure to function with the recovery of over 1000 high-quality activated sludge metagenome-assembled genomes encoding full-length rRNA genes using long-read sequencing.</title>
        <authorList>
            <person name="Singleton C.M."/>
            <person name="Petriglieri F."/>
            <person name="Kristensen J.M."/>
            <person name="Kirkegaard R.H."/>
            <person name="Michaelsen T.Y."/>
            <person name="Andersen M.H."/>
            <person name="Karst S.M."/>
            <person name="Dueholm M.S."/>
            <person name="Nielsen P.H."/>
            <person name="Albertsen M."/>
        </authorList>
    </citation>
    <scope>NUCLEOTIDE SEQUENCE</scope>
    <source>
        <strain evidence="3">Skiv_18-Q3-R9-52_MAXAC.067</strain>
    </source>
</reference>
<dbReference type="PANTHER" id="PTHR46344:SF27">
    <property type="entry name" value="KELCH REPEAT SUPERFAMILY PROTEIN"/>
    <property type="match status" value="1"/>
</dbReference>
<dbReference type="Proteomes" id="UP000886657">
    <property type="component" value="Unassembled WGS sequence"/>
</dbReference>
<dbReference type="Gene3D" id="2.130.10.80">
    <property type="entry name" value="Galactose oxidase/kelch, beta-propeller"/>
    <property type="match status" value="3"/>
</dbReference>
<organism evidence="3 4">
    <name type="scientific">Candidatus Geothrix skivensis</name>
    <dbReference type="NCBI Taxonomy" id="2954439"/>
    <lineage>
        <taxon>Bacteria</taxon>
        <taxon>Pseudomonadati</taxon>
        <taxon>Acidobacteriota</taxon>
        <taxon>Holophagae</taxon>
        <taxon>Holophagales</taxon>
        <taxon>Holophagaceae</taxon>
        <taxon>Geothrix</taxon>
    </lineage>
</organism>
<dbReference type="Pfam" id="PF05345">
    <property type="entry name" value="He_PIG"/>
    <property type="match status" value="1"/>
</dbReference>
<dbReference type="SMART" id="SM00612">
    <property type="entry name" value="Kelch"/>
    <property type="match status" value="3"/>
</dbReference>
<name>A0A9D7SGK0_9BACT</name>
<dbReference type="InterPro" id="IPR006652">
    <property type="entry name" value="Kelch_1"/>
</dbReference>
<protein>
    <submittedName>
        <fullName evidence="3">Ig domain-containing protein</fullName>
    </submittedName>
</protein>